<sequence length="156" mass="17717">MAEALPKEQQLEKGKKELMKIASSKEIAFSNYQWTERESQSSIEKKMQRSWDATEVEENLTVIQELAEVLKKCPNLILRIKSICDGSGQNDQVTQAAFAKDFEADFPTEAMDKSLPYAHARALTIQRMLMEQGITLDRMVSSLQEGKVRSVEFAVE</sequence>
<accession>A0A812WS06</accession>
<dbReference type="EMBL" id="CAJNIZ010044341">
    <property type="protein sequence ID" value="CAE7685595.1"/>
    <property type="molecule type" value="Genomic_DNA"/>
</dbReference>
<comment type="caution">
    <text evidence="1">The sequence shown here is derived from an EMBL/GenBank/DDBJ whole genome shotgun (WGS) entry which is preliminary data.</text>
</comment>
<dbReference type="AlphaFoldDB" id="A0A812WS06"/>
<dbReference type="Proteomes" id="UP000649617">
    <property type="component" value="Unassembled WGS sequence"/>
</dbReference>
<evidence type="ECO:0000313" key="1">
    <source>
        <dbReference type="EMBL" id="CAE7685595.1"/>
    </source>
</evidence>
<reference evidence="1" key="1">
    <citation type="submission" date="2021-02" db="EMBL/GenBank/DDBJ databases">
        <authorList>
            <person name="Dougan E. K."/>
            <person name="Rhodes N."/>
            <person name="Thang M."/>
            <person name="Chan C."/>
        </authorList>
    </citation>
    <scope>NUCLEOTIDE SEQUENCE</scope>
</reference>
<gene>
    <name evidence="1" type="primary">gyaR</name>
    <name evidence="1" type="ORF">SPIL2461_LOCUS19169</name>
</gene>
<dbReference type="OrthoDB" id="426191at2759"/>
<keyword evidence="2" id="KW-1185">Reference proteome</keyword>
<proteinExistence type="predicted"/>
<protein>
    <submittedName>
        <fullName evidence="1">GyaR protein</fullName>
    </submittedName>
</protein>
<dbReference type="Gene3D" id="3.30.1330.60">
    <property type="entry name" value="OmpA-like domain"/>
    <property type="match status" value="1"/>
</dbReference>
<evidence type="ECO:0000313" key="2">
    <source>
        <dbReference type="Proteomes" id="UP000649617"/>
    </source>
</evidence>
<organism evidence="1 2">
    <name type="scientific">Symbiodinium pilosum</name>
    <name type="common">Dinoflagellate</name>
    <dbReference type="NCBI Taxonomy" id="2952"/>
    <lineage>
        <taxon>Eukaryota</taxon>
        <taxon>Sar</taxon>
        <taxon>Alveolata</taxon>
        <taxon>Dinophyceae</taxon>
        <taxon>Suessiales</taxon>
        <taxon>Symbiodiniaceae</taxon>
        <taxon>Symbiodinium</taxon>
    </lineage>
</organism>
<dbReference type="InterPro" id="IPR036737">
    <property type="entry name" value="OmpA-like_sf"/>
</dbReference>
<name>A0A812WS06_SYMPI</name>